<feature type="compositionally biased region" description="Polar residues" evidence="1">
    <location>
        <begin position="104"/>
        <end position="137"/>
    </location>
</feature>
<feature type="region of interest" description="Disordered" evidence="1">
    <location>
        <begin position="89"/>
        <end position="139"/>
    </location>
</feature>
<dbReference type="Pfam" id="PF20700">
    <property type="entry name" value="Mutator"/>
    <property type="match status" value="1"/>
</dbReference>
<dbReference type="PANTHER" id="PTHR33309">
    <property type="entry name" value="KERATIN, ULTRA HIGH-SULFUR MATRIX PROTEIN-LIKE"/>
    <property type="match status" value="1"/>
</dbReference>
<proteinExistence type="predicted"/>
<feature type="compositionally biased region" description="Basic residues" evidence="1">
    <location>
        <begin position="90"/>
        <end position="103"/>
    </location>
</feature>
<evidence type="ECO:0000256" key="1">
    <source>
        <dbReference type="SAM" id="MobiDB-lite"/>
    </source>
</evidence>
<sequence length="680" mass="75633">MLFVSHYTHLYSGLDFSLHIVQHGRCYGGASISNASSKILQVYPVAYTCPFMCSHKKSNGVKSGIVLFVLEFFFLLIDSKGLFQMNPFTGKRKSGQRPKKRRFNGNQHCKSENVSQESSHVSPKGISSTSEPVQTSASRRKLDLKSSSVPFTSTFEGNIIFDKALLFSFLEDNLCCKVCTGRVSISDKRVAGLSSLMSIECNACKIQVSTRNSKLLGPKKNIPEINRRITYAMRSVGQGLEGMKTFCGIMDLYPPVSQNSYELICRRVNAASKNVAIQSMKKAADEEVVAVNSTDITVSGDGTWKTRGHTSQIGVCTVIGADTGKVIDVEVLSKACKGCSRWKGPRVGSAFKKWHARHSQVCTKNHIGSSGKMEGDGMVKLFQRSESERGVRYLNYIGDGDSSTFLSISACHPYGENVPLSKVECVGHVQKRMGSRLRKLKKKYGSKKLYDKKTISGKGRLTDNIIDQLSVFYGNAIRQHSNSVKDMRNAVWAIYFHMRSTDNEPLHSFCPAGETSWCKYNQAVSKGTAETFHHKNSLPPAVMDAIKPIFNSLSHPELLNRCLGAYTQNTNESLNSVIWQICPKISGSGRRIAEIAVYESVVRFNEGRLGRLDIMKELELCISNNAISSHKKADIRRIKQGDRRAQQNTIEKRRERRRAKALVDSKLSKKEGLTYEAGGF</sequence>
<dbReference type="OrthoDB" id="6154036at2759"/>
<dbReference type="PANTHER" id="PTHR33309:SF3">
    <property type="entry name" value="CCHC-TYPE DOMAIN-CONTAINING PROTEIN"/>
    <property type="match status" value="1"/>
</dbReference>
<accession>A0A4Y2XCV5</accession>
<organism evidence="3 4">
    <name type="scientific">Araneus ventricosus</name>
    <name type="common">Orbweaver spider</name>
    <name type="synonym">Epeira ventricosa</name>
    <dbReference type="NCBI Taxonomy" id="182803"/>
    <lineage>
        <taxon>Eukaryota</taxon>
        <taxon>Metazoa</taxon>
        <taxon>Ecdysozoa</taxon>
        <taxon>Arthropoda</taxon>
        <taxon>Chelicerata</taxon>
        <taxon>Arachnida</taxon>
        <taxon>Araneae</taxon>
        <taxon>Araneomorphae</taxon>
        <taxon>Entelegynae</taxon>
        <taxon>Araneoidea</taxon>
        <taxon>Araneidae</taxon>
        <taxon>Araneus</taxon>
    </lineage>
</organism>
<dbReference type="Proteomes" id="UP000499080">
    <property type="component" value="Unassembled WGS sequence"/>
</dbReference>
<reference evidence="3 4" key="1">
    <citation type="journal article" date="2019" name="Sci. Rep.">
        <title>Orb-weaving spider Araneus ventricosus genome elucidates the spidroin gene catalogue.</title>
        <authorList>
            <person name="Kono N."/>
            <person name="Nakamura H."/>
            <person name="Ohtoshi R."/>
            <person name="Moran D.A.P."/>
            <person name="Shinohara A."/>
            <person name="Yoshida Y."/>
            <person name="Fujiwara M."/>
            <person name="Mori M."/>
            <person name="Tomita M."/>
            <person name="Arakawa K."/>
        </authorList>
    </citation>
    <scope>NUCLEOTIDE SEQUENCE [LARGE SCALE GENOMIC DNA]</scope>
</reference>
<dbReference type="EMBL" id="BGPR01074797">
    <property type="protein sequence ID" value="GBO46854.1"/>
    <property type="molecule type" value="Genomic_DNA"/>
</dbReference>
<evidence type="ECO:0000313" key="3">
    <source>
        <dbReference type="EMBL" id="GBO46854.1"/>
    </source>
</evidence>
<feature type="domain" description="Mutator-like transposase" evidence="2">
    <location>
        <begin position="175"/>
        <end position="518"/>
    </location>
</feature>
<evidence type="ECO:0000259" key="2">
    <source>
        <dbReference type="Pfam" id="PF20700"/>
    </source>
</evidence>
<dbReference type="AlphaFoldDB" id="A0A4Y2XCV5"/>
<gene>
    <name evidence="3" type="ORF">AVEN_112437_1</name>
</gene>
<keyword evidence="4" id="KW-1185">Reference proteome</keyword>
<evidence type="ECO:0000313" key="4">
    <source>
        <dbReference type="Proteomes" id="UP000499080"/>
    </source>
</evidence>
<dbReference type="InterPro" id="IPR049012">
    <property type="entry name" value="Mutator_transp_dom"/>
</dbReference>
<comment type="caution">
    <text evidence="3">The sequence shown here is derived from an EMBL/GenBank/DDBJ whole genome shotgun (WGS) entry which is preliminary data.</text>
</comment>
<protein>
    <recommendedName>
        <fullName evidence="2">Mutator-like transposase domain-containing protein</fullName>
    </recommendedName>
</protein>
<name>A0A4Y2XCV5_ARAVE</name>